<name>A0A1V3IUR3_9PAST</name>
<sequence length="75" mass="8488">MKDIQSNAPYVSGGFTAFMGVISNMFSNVTLADVGVIVGIIVTIATWVVNWYYKKKDFELRKLEIEGKLNDKKKR</sequence>
<comment type="caution">
    <text evidence="2">The sequence shown here is derived from an EMBL/GenBank/DDBJ whole genome shotgun (WGS) entry which is preliminary data.</text>
</comment>
<dbReference type="RefSeq" id="WP_077419983.1">
    <property type="nucleotide sequence ID" value="NZ_MLHK01000025.1"/>
</dbReference>
<evidence type="ECO:0000313" key="5">
    <source>
        <dbReference type="Proteomes" id="UP000189161"/>
    </source>
</evidence>
<dbReference type="Pfam" id="PF16080">
    <property type="entry name" value="Phage_holin_2_3"/>
    <property type="match status" value="1"/>
</dbReference>
<dbReference type="EMBL" id="MLHL01000039">
    <property type="protein sequence ID" value="OOF47951.1"/>
    <property type="molecule type" value="Genomic_DNA"/>
</dbReference>
<feature type="transmembrane region" description="Helical" evidence="1">
    <location>
        <begin position="32"/>
        <end position="53"/>
    </location>
</feature>
<proteinExistence type="predicted"/>
<dbReference type="EMBL" id="MLHK01000025">
    <property type="protein sequence ID" value="OOF45791.1"/>
    <property type="molecule type" value="Genomic_DNA"/>
</dbReference>
<feature type="transmembrane region" description="Helical" evidence="1">
    <location>
        <begin position="7"/>
        <end position="26"/>
    </location>
</feature>
<dbReference type="InterPro" id="IPR032118">
    <property type="entry name" value="Phage_holin_HP1"/>
</dbReference>
<protein>
    <submittedName>
        <fullName evidence="2">Lysis protein</fullName>
    </submittedName>
</protein>
<keyword evidence="5" id="KW-1185">Reference proteome</keyword>
<evidence type="ECO:0000256" key="1">
    <source>
        <dbReference type="SAM" id="Phobius"/>
    </source>
</evidence>
<dbReference type="Proteomes" id="UP000188728">
    <property type="component" value="Unassembled WGS sequence"/>
</dbReference>
<gene>
    <name evidence="2" type="ORF">BKK51_05150</name>
    <name evidence="3" type="ORF">BKK52_07295</name>
</gene>
<dbReference type="Proteomes" id="UP000189161">
    <property type="component" value="Unassembled WGS sequence"/>
</dbReference>
<evidence type="ECO:0000313" key="4">
    <source>
        <dbReference type="Proteomes" id="UP000188728"/>
    </source>
</evidence>
<evidence type="ECO:0000313" key="2">
    <source>
        <dbReference type="EMBL" id="OOF45791.1"/>
    </source>
</evidence>
<evidence type="ECO:0000313" key="3">
    <source>
        <dbReference type="EMBL" id="OOF47951.1"/>
    </source>
</evidence>
<reference evidence="4 5" key="1">
    <citation type="submission" date="2016-10" db="EMBL/GenBank/DDBJ databases">
        <title>Rodentibacter gen. nov. and new species.</title>
        <authorList>
            <person name="Christensen H."/>
        </authorList>
    </citation>
    <scope>NUCLEOTIDE SEQUENCE [LARGE SCALE GENOMIC DNA]</scope>
    <source>
        <strain evidence="2 4">H1983213011</strain>
        <strain evidence="3 5">H1987082031</strain>
    </source>
</reference>
<dbReference type="OrthoDB" id="6626733at2"/>
<keyword evidence="1" id="KW-1133">Transmembrane helix</keyword>
<keyword evidence="1" id="KW-0472">Membrane</keyword>
<organism evidence="2 4">
    <name type="scientific">Rodentibacter trehalosifermentans</name>
    <dbReference type="NCBI Taxonomy" id="1908263"/>
    <lineage>
        <taxon>Bacteria</taxon>
        <taxon>Pseudomonadati</taxon>
        <taxon>Pseudomonadota</taxon>
        <taxon>Gammaproteobacteria</taxon>
        <taxon>Pasteurellales</taxon>
        <taxon>Pasteurellaceae</taxon>
        <taxon>Rodentibacter</taxon>
    </lineage>
</organism>
<keyword evidence="1" id="KW-0812">Transmembrane</keyword>
<accession>A0A1V3IUR3</accession>
<dbReference type="AlphaFoldDB" id="A0A1V3IUR3"/>
<accession>A0A1V3J037</accession>